<dbReference type="EMBL" id="RJSG01000002">
    <property type="protein sequence ID" value="RNL80510.1"/>
    <property type="molecule type" value="Genomic_DNA"/>
</dbReference>
<feature type="compositionally biased region" description="Basic and acidic residues" evidence="1">
    <location>
        <begin position="759"/>
        <end position="770"/>
    </location>
</feature>
<dbReference type="Proteomes" id="UP000277094">
    <property type="component" value="Unassembled WGS sequence"/>
</dbReference>
<gene>
    <name evidence="2" type="ORF">EFL95_14900</name>
</gene>
<protein>
    <submittedName>
        <fullName evidence="2">Preprotein translocase subunit SecA</fullName>
    </submittedName>
</protein>
<sequence length="793" mass="87476">MQDLEAILNSLGGSDDRAASIQDQFDEKLQEFVERTRRFSAVSLIEAARMAVLPWMREDEYHVDPDASAAHVELLALIALSAEAQAGGPPTGPAPEVQEMSELISRAKEDLDLLFNLSHLRAAMTADRSDKLAFISLLARGSQVLIRNTSYADMAERTVTDLLDGVASVREELVSGLGFDAHDAIRVLAAVHKIQQDQVNDRGATFAEAVNSLREAAVSATESSDEAAEHSEELKAQLRASWLEAVGDFFEPNQEASTVPVAEVVAETGLEELRVRAVVERFTVDISGQTPADVVEAFTAGDNPLRPRPFIAADGDRVLLPHHTLSADAVKENLEEYLKTTDLWEAYQQHRGDLVEARVHAALERVLPASAVFRDAFHYFVPANQAEEQEGDPAKYTKRVEGDHLVVVDDVALVVEDKAGAVSAVAKAGKTQRLRTDLTSIITKAADQARRLGALIERDGGVRTDDGWVDLSEIREIHTVAVSLDDLMSVTTATAELVRAGLVDPANIPWTVSLHDLELISELVDKPAEFLLYLRRRRDPLTTRIFMAPDELDLFLLFFDGMLWAEPDPEEVQRTFPFTGHPTPAARRRFREQRVAFVTSRTDQLDAWHYSKNRPGGPIVPKPTMIDSPAGPLIDEVMKRGVFGALSLGATLLSGSTAFQEQIATQANILLDNPHPGRSRQVAVPITQMTNAADGWLLVWSTHPTGAVDLAATIADQERYLRLKKHQLGLPRGALFVFDQKSRELVHVSYDGNAGELPDELKPLLDRLRPPEAFQNRPPPSAKRPPKKRRRRD</sequence>
<organism evidence="2 3">
    <name type="scientific">Nocardioides marmorisolisilvae</name>
    <dbReference type="NCBI Taxonomy" id="1542737"/>
    <lineage>
        <taxon>Bacteria</taxon>
        <taxon>Bacillati</taxon>
        <taxon>Actinomycetota</taxon>
        <taxon>Actinomycetes</taxon>
        <taxon>Propionibacteriales</taxon>
        <taxon>Nocardioidaceae</taxon>
        <taxon>Nocardioides</taxon>
    </lineage>
</organism>
<dbReference type="OrthoDB" id="5177790at2"/>
<evidence type="ECO:0000313" key="3">
    <source>
        <dbReference type="Proteomes" id="UP000277094"/>
    </source>
</evidence>
<evidence type="ECO:0000313" key="2">
    <source>
        <dbReference type="EMBL" id="RNL80510.1"/>
    </source>
</evidence>
<proteinExistence type="predicted"/>
<feature type="compositionally biased region" description="Basic residues" evidence="1">
    <location>
        <begin position="784"/>
        <end position="793"/>
    </location>
</feature>
<keyword evidence="3" id="KW-1185">Reference proteome</keyword>
<name>A0A3N0DY22_9ACTN</name>
<evidence type="ECO:0000256" key="1">
    <source>
        <dbReference type="SAM" id="MobiDB-lite"/>
    </source>
</evidence>
<dbReference type="AlphaFoldDB" id="A0A3N0DY22"/>
<feature type="region of interest" description="Disordered" evidence="1">
    <location>
        <begin position="755"/>
        <end position="793"/>
    </location>
</feature>
<comment type="caution">
    <text evidence="2">The sequence shown here is derived from an EMBL/GenBank/DDBJ whole genome shotgun (WGS) entry which is preliminary data.</text>
</comment>
<reference evidence="2 3" key="1">
    <citation type="submission" date="2018-11" db="EMBL/GenBank/DDBJ databases">
        <authorList>
            <person name="Li F."/>
        </authorList>
    </citation>
    <scope>NUCLEOTIDE SEQUENCE [LARGE SCALE GENOMIC DNA]</scope>
    <source>
        <strain evidence="2 3">KIS18-7</strain>
    </source>
</reference>
<accession>A0A3N0DY22</accession>